<comment type="caution">
    <text evidence="3">The sequence shown here is derived from an EMBL/GenBank/DDBJ whole genome shotgun (WGS) entry which is preliminary data.</text>
</comment>
<feature type="domain" description="M23ase beta-sheet core" evidence="2">
    <location>
        <begin position="135"/>
        <end position="170"/>
    </location>
</feature>
<dbReference type="EMBL" id="JAKGTH010000012">
    <property type="protein sequence ID" value="MCF4102797.1"/>
    <property type="molecule type" value="Genomic_DNA"/>
</dbReference>
<gene>
    <name evidence="3" type="ORF">L1I30_14050</name>
</gene>
<dbReference type="Gene3D" id="2.70.70.10">
    <property type="entry name" value="Glucose Permease (Domain IIA)"/>
    <property type="match status" value="1"/>
</dbReference>
<proteinExistence type="predicted"/>
<sequence>MKKLLPLLLVLVTSLIQAQPQVPTDYFRKPLDIDLVLSGTFGELRSNHFHSGMDIKTQQREGLPVLAAADGHISRINIQHYGYGKALYILHSNGYTTVYGHLQRLSPELEAYLKKQQYAKETYEIELFPKEGELAVKKGDLIAYSGNTGGSGGPHLHFEIRDGQQRPMNPNLFGINLKDTQAPTVNSLFVYPLGENAHVNGSAERQQIKLIPLSDGSFKTQELEACGEIGFGISTVDKLDGAPNNNGVYKIEANLNGDRIFQLNMDKFSFSETRYINSLIDYEYFSNRKSRITKLFVPQNNPLSIYENVLNKGNISVQDSLTYLYSIKVLDYAGNERVIRIPILGKQPKTAVSKNIQETDYFVKADEAFSTEQNGIDIYIPKNSLYEDTYLDISFKGDTLHFHQDDTPIHSNITIGFDVSKYKAEDREKLFIAELGYRGRPSYSSTYKKGNRFTTGTRSFGDYTLVADINAPKISPVNFKDGQWISNNQTLQVKISDDLSGIKSYRATVNGKFILMEYEYKKNMLTHSFSDEALTETENHLKVIVTDNVGNSQTYEATFFRK</sequence>
<dbReference type="InterPro" id="IPR016047">
    <property type="entry name" value="M23ase_b-sheet_dom"/>
</dbReference>
<dbReference type="PANTHER" id="PTHR21666:SF270">
    <property type="entry name" value="MUREIN HYDROLASE ACTIVATOR ENVC"/>
    <property type="match status" value="1"/>
</dbReference>
<accession>A0ABS9EIV7</accession>
<organism evidence="3 4">
    <name type="scientific">Gillisia lutea</name>
    <dbReference type="NCBI Taxonomy" id="2909668"/>
    <lineage>
        <taxon>Bacteria</taxon>
        <taxon>Pseudomonadati</taxon>
        <taxon>Bacteroidota</taxon>
        <taxon>Flavobacteriia</taxon>
        <taxon>Flavobacteriales</taxon>
        <taxon>Flavobacteriaceae</taxon>
        <taxon>Gillisia</taxon>
    </lineage>
</organism>
<feature type="domain" description="M23ase beta-sheet core" evidence="2">
    <location>
        <begin position="49"/>
        <end position="114"/>
    </location>
</feature>
<keyword evidence="4" id="KW-1185">Reference proteome</keyword>
<evidence type="ECO:0000313" key="4">
    <source>
        <dbReference type="Proteomes" id="UP001179363"/>
    </source>
</evidence>
<feature type="chain" id="PRO_5046112613" evidence="1">
    <location>
        <begin position="19"/>
        <end position="562"/>
    </location>
</feature>
<keyword evidence="1" id="KW-0732">Signal</keyword>
<dbReference type="RefSeq" id="WP_236134940.1">
    <property type="nucleotide sequence ID" value="NZ_JAKGTH010000012.1"/>
</dbReference>
<dbReference type="CDD" id="cd12797">
    <property type="entry name" value="M23_peptidase"/>
    <property type="match status" value="1"/>
</dbReference>
<reference evidence="3" key="1">
    <citation type="submission" date="2022-01" db="EMBL/GenBank/DDBJ databases">
        <title>Gillisia lutea sp. nov., isolated from marine plastic residues from the Malvarosa beach (Valencia, Spain).</title>
        <authorList>
            <person name="Vidal-Verdu A."/>
            <person name="Molina-Menor E."/>
            <person name="Satari L."/>
            <person name="Pascual J."/>
            <person name="Pereto J."/>
            <person name="Porcar M."/>
        </authorList>
    </citation>
    <scope>NUCLEOTIDE SEQUENCE</scope>
    <source>
        <strain evidence="3">M10.2A</strain>
    </source>
</reference>
<dbReference type="Pfam" id="PF01551">
    <property type="entry name" value="Peptidase_M23"/>
    <property type="match status" value="2"/>
</dbReference>
<dbReference type="InterPro" id="IPR050570">
    <property type="entry name" value="Cell_wall_metabolism_enzyme"/>
</dbReference>
<feature type="signal peptide" evidence="1">
    <location>
        <begin position="1"/>
        <end position="18"/>
    </location>
</feature>
<dbReference type="InterPro" id="IPR011055">
    <property type="entry name" value="Dup_hybrid_motif"/>
</dbReference>
<evidence type="ECO:0000259" key="2">
    <source>
        <dbReference type="Pfam" id="PF01551"/>
    </source>
</evidence>
<name>A0ABS9EIV7_9FLAO</name>
<dbReference type="SUPFAM" id="SSF51261">
    <property type="entry name" value="Duplicated hybrid motif"/>
    <property type="match status" value="1"/>
</dbReference>
<evidence type="ECO:0000313" key="3">
    <source>
        <dbReference type="EMBL" id="MCF4102797.1"/>
    </source>
</evidence>
<dbReference type="PANTHER" id="PTHR21666">
    <property type="entry name" value="PEPTIDASE-RELATED"/>
    <property type="match status" value="1"/>
</dbReference>
<dbReference type="Proteomes" id="UP001179363">
    <property type="component" value="Unassembled WGS sequence"/>
</dbReference>
<evidence type="ECO:0000256" key="1">
    <source>
        <dbReference type="SAM" id="SignalP"/>
    </source>
</evidence>
<protein>
    <submittedName>
        <fullName evidence="3">M23 family metallopeptidase</fullName>
    </submittedName>
</protein>